<evidence type="ECO:0000256" key="1">
    <source>
        <dbReference type="ARBA" id="ARBA00023159"/>
    </source>
</evidence>
<evidence type="ECO:0000313" key="3">
    <source>
        <dbReference type="Proteomes" id="UP000189545"/>
    </source>
</evidence>
<organism evidence="2 3">
    <name type="scientific">Shewanella psychrophila</name>
    <dbReference type="NCBI Taxonomy" id="225848"/>
    <lineage>
        <taxon>Bacteria</taxon>
        <taxon>Pseudomonadati</taxon>
        <taxon>Pseudomonadota</taxon>
        <taxon>Gammaproteobacteria</taxon>
        <taxon>Alteromonadales</taxon>
        <taxon>Shewanellaceae</taxon>
        <taxon>Shewanella</taxon>
    </lineage>
</organism>
<reference evidence="2 3" key="1">
    <citation type="submission" date="2016-03" db="EMBL/GenBank/DDBJ databases">
        <title>Complete genome sequence of Shewanella psychrophila WP2, a deep sea bacterium isolated from west Pacific sediment.</title>
        <authorList>
            <person name="Xu G."/>
            <person name="Jian H."/>
        </authorList>
    </citation>
    <scope>NUCLEOTIDE SEQUENCE [LARGE SCALE GENOMIC DNA]</scope>
    <source>
        <strain evidence="2 3">WP2</strain>
    </source>
</reference>
<sequence>MLILTRKPNSSITITNIYDENGQQLQDIEINVYSDNRIGIVADGSVDIYRSEILELGE</sequence>
<dbReference type="AlphaFoldDB" id="A0A1S6HUB4"/>
<dbReference type="GO" id="GO:0006109">
    <property type="term" value="P:regulation of carbohydrate metabolic process"/>
    <property type="evidence" value="ECO:0007669"/>
    <property type="project" value="InterPro"/>
</dbReference>
<dbReference type="STRING" id="225848.Sps_04035"/>
<dbReference type="EMBL" id="CP014782">
    <property type="protein sequence ID" value="AQS39150.1"/>
    <property type="molecule type" value="Genomic_DNA"/>
</dbReference>
<dbReference type="KEGG" id="spsw:Sps_04035"/>
<keyword evidence="3" id="KW-1185">Reference proteome</keyword>
<gene>
    <name evidence="2" type="ORF">Sps_04035</name>
</gene>
<proteinExistence type="predicted"/>
<dbReference type="Proteomes" id="UP000189545">
    <property type="component" value="Chromosome"/>
</dbReference>
<dbReference type="Gene3D" id="2.60.40.4380">
    <property type="entry name" value="Translational regulator CsrA"/>
    <property type="match status" value="1"/>
</dbReference>
<dbReference type="InterPro" id="IPR003751">
    <property type="entry name" value="CsrA"/>
</dbReference>
<dbReference type="OrthoDB" id="9809061at2"/>
<dbReference type="InterPro" id="IPR036107">
    <property type="entry name" value="CsrA_sf"/>
</dbReference>
<dbReference type="GO" id="GO:0003723">
    <property type="term" value="F:RNA binding"/>
    <property type="evidence" value="ECO:0007669"/>
    <property type="project" value="InterPro"/>
</dbReference>
<protein>
    <submittedName>
        <fullName evidence="2">Carbon storage regulator, CsrA</fullName>
    </submittedName>
</protein>
<evidence type="ECO:0000313" key="2">
    <source>
        <dbReference type="EMBL" id="AQS39150.1"/>
    </source>
</evidence>
<dbReference type="SUPFAM" id="SSF117130">
    <property type="entry name" value="CsrA-like"/>
    <property type="match status" value="1"/>
</dbReference>
<dbReference type="GO" id="GO:0006402">
    <property type="term" value="P:mRNA catabolic process"/>
    <property type="evidence" value="ECO:0007669"/>
    <property type="project" value="InterPro"/>
</dbReference>
<dbReference type="Pfam" id="PF02599">
    <property type="entry name" value="CsrA"/>
    <property type="match status" value="1"/>
</dbReference>
<keyword evidence="1" id="KW-0010">Activator</keyword>
<dbReference type="RefSeq" id="WP_077754089.1">
    <property type="nucleotide sequence ID" value="NZ_CP014782.1"/>
</dbReference>
<accession>A0A1S6HUB4</accession>
<name>A0A1S6HUB4_9GAMM</name>